<evidence type="ECO:0000256" key="1">
    <source>
        <dbReference type="SAM" id="SignalP"/>
    </source>
</evidence>
<evidence type="ECO:0000313" key="2">
    <source>
        <dbReference type="EMBL" id="KAK7248492.1"/>
    </source>
</evidence>
<dbReference type="SUPFAM" id="SSF53649">
    <property type="entry name" value="Alkaline phosphatase-like"/>
    <property type="match status" value="1"/>
</dbReference>
<organism evidence="2 3">
    <name type="scientific">Aureococcus anophagefferens</name>
    <name type="common">Harmful bloom alga</name>
    <dbReference type="NCBI Taxonomy" id="44056"/>
    <lineage>
        <taxon>Eukaryota</taxon>
        <taxon>Sar</taxon>
        <taxon>Stramenopiles</taxon>
        <taxon>Ochrophyta</taxon>
        <taxon>Pelagophyceae</taxon>
        <taxon>Pelagomonadales</taxon>
        <taxon>Pelagomonadaceae</taxon>
        <taxon>Aureococcus</taxon>
    </lineage>
</organism>
<keyword evidence="1" id="KW-0732">Signal</keyword>
<dbReference type="GO" id="GO:0016787">
    <property type="term" value="F:hydrolase activity"/>
    <property type="evidence" value="ECO:0007669"/>
    <property type="project" value="UniProtKB-KW"/>
</dbReference>
<proteinExistence type="predicted"/>
<keyword evidence="2" id="KW-0378">Hydrolase</keyword>
<dbReference type="EMBL" id="JBBJCI010000096">
    <property type="protein sequence ID" value="KAK7248492.1"/>
    <property type="molecule type" value="Genomic_DNA"/>
</dbReference>
<sequence length="166" mass="17936">MHHVDWLATLRSAALAGGALDAAYDSRDHWAALRDGETDEALEARALVLAAGDGFAAVVQGGYKYMYGFDTFGFYNVTAYDQIQCWPGDASEAWLFDLRDDPRETANVDDDEARARLAAVAAAAVDDAYVPQHAFGTEEGNGAVFRHFQSAGGFVSPFGCAVNYLR</sequence>
<keyword evidence="3" id="KW-1185">Reference proteome</keyword>
<dbReference type="Proteomes" id="UP001363151">
    <property type="component" value="Unassembled WGS sequence"/>
</dbReference>
<dbReference type="Gene3D" id="3.40.720.10">
    <property type="entry name" value="Alkaline Phosphatase, subunit A"/>
    <property type="match status" value="1"/>
</dbReference>
<gene>
    <name evidence="2" type="ORF">SO694_00168031</name>
</gene>
<reference evidence="2 3" key="1">
    <citation type="submission" date="2024-03" db="EMBL/GenBank/DDBJ databases">
        <title>Aureococcus anophagefferens CCMP1851 and Kratosvirus quantuckense: Draft genome of a second virus-susceptible host strain in the model system.</title>
        <authorList>
            <person name="Chase E."/>
            <person name="Truchon A.R."/>
            <person name="Schepens W."/>
            <person name="Wilhelm S.W."/>
        </authorList>
    </citation>
    <scope>NUCLEOTIDE SEQUENCE [LARGE SCALE GENOMIC DNA]</scope>
    <source>
        <strain evidence="2 3">CCMP1851</strain>
    </source>
</reference>
<feature type="signal peptide" evidence="1">
    <location>
        <begin position="1"/>
        <end position="16"/>
    </location>
</feature>
<accession>A0ABR1G620</accession>
<comment type="caution">
    <text evidence="2">The sequence shown here is derived from an EMBL/GenBank/DDBJ whole genome shotgun (WGS) entry which is preliminary data.</text>
</comment>
<name>A0ABR1G620_AURAN</name>
<dbReference type="InterPro" id="IPR017850">
    <property type="entry name" value="Alkaline_phosphatase_core_sf"/>
</dbReference>
<evidence type="ECO:0000313" key="3">
    <source>
        <dbReference type="Proteomes" id="UP001363151"/>
    </source>
</evidence>
<protein>
    <submittedName>
        <fullName evidence="2">Sulfuric ester hydrolase</fullName>
    </submittedName>
</protein>
<dbReference type="Gene3D" id="3.30.1120.10">
    <property type="match status" value="1"/>
</dbReference>
<feature type="chain" id="PRO_5046262197" evidence="1">
    <location>
        <begin position="17"/>
        <end position="166"/>
    </location>
</feature>